<dbReference type="EMBL" id="CP069483">
    <property type="protein sequence ID" value="QRO79201.1"/>
    <property type="molecule type" value="Genomic_DNA"/>
</dbReference>
<name>A0A892ICV7_9BURK</name>
<evidence type="ECO:0000313" key="1">
    <source>
        <dbReference type="EMBL" id="QRO79201.1"/>
    </source>
</evidence>
<accession>A0A892ICV7</accession>
<dbReference type="RefSeq" id="WP_123806739.1">
    <property type="nucleotide sequence ID" value="NZ_CABVPR010000001.1"/>
</dbReference>
<protein>
    <submittedName>
        <fullName evidence="1">Uncharacterized protein</fullName>
    </submittedName>
</protein>
<dbReference type="AlphaFoldDB" id="A0A892ICV7"/>
<keyword evidence="2" id="KW-1185">Reference proteome</keyword>
<dbReference type="Proteomes" id="UP000625568">
    <property type="component" value="Chromosome 2"/>
</dbReference>
<organism evidence="1 2">
    <name type="scientific">Burkholderia dolosa</name>
    <dbReference type="NCBI Taxonomy" id="152500"/>
    <lineage>
        <taxon>Bacteria</taxon>
        <taxon>Pseudomonadati</taxon>
        <taxon>Pseudomonadota</taxon>
        <taxon>Betaproteobacteria</taxon>
        <taxon>Burkholderiales</taxon>
        <taxon>Burkholderiaceae</taxon>
        <taxon>Burkholderia</taxon>
        <taxon>Burkholderia cepacia complex</taxon>
    </lineage>
</organism>
<sequence>MASIEIREYGKSRDADAASECKKFRPTVKQLRNFFSKAYPVEGYMFTHERYSSCYATGALKFSDGSSGTWQLSSSGVATLTFTRGDVVTLYYKNNKWRDPFACTYGLGEAGDC</sequence>
<evidence type="ECO:0000313" key="2">
    <source>
        <dbReference type="Proteomes" id="UP000625568"/>
    </source>
</evidence>
<gene>
    <name evidence="1" type="ORF">I6K02_21815</name>
</gene>
<dbReference type="GeneID" id="93129044"/>
<reference evidence="1 2" key="1">
    <citation type="submission" date="2021-02" db="EMBL/GenBank/DDBJ databases">
        <title>FDA dAtabase for Regulatory Grade micrObial Sequences (FDA-ARGOS): Supporting development and validation of Infectious Disease Dx tests.</title>
        <authorList>
            <person name="Minogue T."/>
            <person name="Wolcott M."/>
            <person name="Wasieloski L."/>
            <person name="Aguilar W."/>
            <person name="Moore D."/>
            <person name="Jaissle J."/>
            <person name="Tallon L."/>
            <person name="Sadzewicz L."/>
            <person name="Zhao X."/>
            <person name="Boylan J."/>
            <person name="Ott S."/>
            <person name="Bowen H."/>
            <person name="Vavikolanu K."/>
            <person name="Mehta A."/>
            <person name="Aluvathingal J."/>
            <person name="Nadendla S."/>
            <person name="Yan Y."/>
            <person name="Sichtig H."/>
        </authorList>
    </citation>
    <scope>NUCLEOTIDE SEQUENCE [LARGE SCALE GENOMIC DNA]</scope>
    <source>
        <strain evidence="1 2">FDAARGOS_1272</strain>
    </source>
</reference>
<proteinExistence type="predicted"/>